<name>A0A1H0CVI6_9BACI</name>
<organism evidence="3 4">
    <name type="scientific">Alkalicoccus daliensis</name>
    <dbReference type="NCBI Taxonomy" id="745820"/>
    <lineage>
        <taxon>Bacteria</taxon>
        <taxon>Bacillati</taxon>
        <taxon>Bacillota</taxon>
        <taxon>Bacilli</taxon>
        <taxon>Bacillales</taxon>
        <taxon>Bacillaceae</taxon>
        <taxon>Alkalicoccus</taxon>
    </lineage>
</organism>
<sequence length="129" mass="14901">MIMANRFLLSTLAASAVAAAYYLGKDENREKVAQYVNKEKMSEYVNKEKLSEYVNKDKISQYVDYAKAQIKGETKEDEDEYLREKVGHSDPQDLQDNRMVDEGAATAVNYYNENLKEDVEEDPEEDNKQ</sequence>
<reference evidence="4" key="1">
    <citation type="submission" date="2016-10" db="EMBL/GenBank/DDBJ databases">
        <authorList>
            <person name="Varghese N."/>
            <person name="Submissions S."/>
        </authorList>
    </citation>
    <scope>NUCLEOTIDE SEQUENCE [LARGE SCALE GENOMIC DNA]</scope>
    <source>
        <strain evidence="4">CGMCC 1.10369</strain>
    </source>
</reference>
<feature type="compositionally biased region" description="Basic and acidic residues" evidence="1">
    <location>
        <begin position="82"/>
        <end position="101"/>
    </location>
</feature>
<protein>
    <recommendedName>
        <fullName evidence="5">YtxH domain-containing protein</fullName>
    </recommendedName>
</protein>
<feature type="compositionally biased region" description="Acidic residues" evidence="1">
    <location>
        <begin position="118"/>
        <end position="129"/>
    </location>
</feature>
<accession>A0A1H0CVI6</accession>
<evidence type="ECO:0000313" key="4">
    <source>
        <dbReference type="Proteomes" id="UP000198778"/>
    </source>
</evidence>
<feature type="signal peptide" evidence="2">
    <location>
        <begin position="1"/>
        <end position="18"/>
    </location>
</feature>
<gene>
    <name evidence="3" type="ORF">SAMN04488053_102246</name>
</gene>
<evidence type="ECO:0000313" key="3">
    <source>
        <dbReference type="EMBL" id="SDN61884.1"/>
    </source>
</evidence>
<evidence type="ECO:0000256" key="2">
    <source>
        <dbReference type="SAM" id="SignalP"/>
    </source>
</evidence>
<dbReference type="EMBL" id="FNIL01000002">
    <property type="protein sequence ID" value="SDN61884.1"/>
    <property type="molecule type" value="Genomic_DNA"/>
</dbReference>
<proteinExistence type="predicted"/>
<dbReference type="Proteomes" id="UP000198778">
    <property type="component" value="Unassembled WGS sequence"/>
</dbReference>
<keyword evidence="4" id="KW-1185">Reference proteome</keyword>
<dbReference type="AlphaFoldDB" id="A0A1H0CVI6"/>
<dbReference type="STRING" id="745820.SAMN04488053_102246"/>
<feature type="chain" id="PRO_5038816605" description="YtxH domain-containing protein" evidence="2">
    <location>
        <begin position="19"/>
        <end position="129"/>
    </location>
</feature>
<feature type="region of interest" description="Disordered" evidence="1">
    <location>
        <begin position="72"/>
        <end position="129"/>
    </location>
</feature>
<keyword evidence="2" id="KW-0732">Signal</keyword>
<evidence type="ECO:0008006" key="5">
    <source>
        <dbReference type="Google" id="ProtNLM"/>
    </source>
</evidence>
<evidence type="ECO:0000256" key="1">
    <source>
        <dbReference type="SAM" id="MobiDB-lite"/>
    </source>
</evidence>